<feature type="domain" description="Glycosyltransferase 2-like" evidence="1">
    <location>
        <begin position="6"/>
        <end position="136"/>
    </location>
</feature>
<proteinExistence type="predicted"/>
<protein>
    <recommendedName>
        <fullName evidence="1">Glycosyltransferase 2-like domain-containing protein</fullName>
    </recommendedName>
</protein>
<dbReference type="Proteomes" id="UP000263232">
    <property type="component" value="Chromosome"/>
</dbReference>
<dbReference type="InterPro" id="IPR001173">
    <property type="entry name" value="Glyco_trans_2-like"/>
</dbReference>
<dbReference type="InterPro" id="IPR050256">
    <property type="entry name" value="Glycosyltransferase_2"/>
</dbReference>
<dbReference type="SUPFAM" id="SSF53448">
    <property type="entry name" value="Nucleotide-diphospho-sugar transferases"/>
    <property type="match status" value="1"/>
</dbReference>
<reference evidence="2 3" key="1">
    <citation type="submission" date="2017-09" db="EMBL/GenBank/DDBJ databases">
        <title>Complete genome sequence of Oxytococcus suis strain ZY16052.</title>
        <authorList>
            <person name="Li F."/>
        </authorList>
    </citation>
    <scope>NUCLEOTIDE SEQUENCE [LARGE SCALE GENOMIC DNA]</scope>
    <source>
        <strain evidence="2 3">ZY16052</strain>
    </source>
</reference>
<evidence type="ECO:0000313" key="3">
    <source>
        <dbReference type="Proteomes" id="UP000263232"/>
    </source>
</evidence>
<dbReference type="AlphaFoldDB" id="A0A347WNH7"/>
<keyword evidence="3" id="KW-1185">Reference proteome</keyword>
<dbReference type="RefSeq" id="WP_118991489.1">
    <property type="nucleotide sequence ID" value="NZ_CP023434.1"/>
</dbReference>
<dbReference type="CDD" id="cd04179">
    <property type="entry name" value="DPM_DPG-synthase_like"/>
    <property type="match status" value="1"/>
</dbReference>
<dbReference type="InterPro" id="IPR029044">
    <property type="entry name" value="Nucleotide-diphossugar_trans"/>
</dbReference>
<dbReference type="PANTHER" id="PTHR48090">
    <property type="entry name" value="UNDECAPRENYL-PHOSPHATE 4-DEOXY-4-FORMAMIDO-L-ARABINOSE TRANSFERASE-RELATED"/>
    <property type="match status" value="1"/>
</dbReference>
<dbReference type="PANTHER" id="PTHR48090:SF7">
    <property type="entry name" value="RFBJ PROTEIN"/>
    <property type="match status" value="1"/>
</dbReference>
<gene>
    <name evidence="2" type="ORF">CL176_11825</name>
</gene>
<accession>A0A347WNH7</accession>
<dbReference type="Gene3D" id="3.90.550.10">
    <property type="entry name" value="Spore Coat Polysaccharide Biosynthesis Protein SpsA, Chain A"/>
    <property type="match status" value="1"/>
</dbReference>
<name>A0A347WNH7_9LACT</name>
<dbReference type="EMBL" id="CP023434">
    <property type="protein sequence ID" value="AXY26634.1"/>
    <property type="molecule type" value="Genomic_DNA"/>
</dbReference>
<dbReference type="KEGG" id="abae:CL176_11825"/>
<evidence type="ECO:0000313" key="2">
    <source>
        <dbReference type="EMBL" id="AXY26634.1"/>
    </source>
</evidence>
<dbReference type="OrthoDB" id="9810303at2"/>
<dbReference type="Pfam" id="PF00535">
    <property type="entry name" value="Glycos_transf_2"/>
    <property type="match status" value="1"/>
</dbReference>
<evidence type="ECO:0000259" key="1">
    <source>
        <dbReference type="Pfam" id="PF00535"/>
    </source>
</evidence>
<organism evidence="2 3">
    <name type="scientific">Suicoccus acidiformans</name>
    <dbReference type="NCBI Taxonomy" id="2036206"/>
    <lineage>
        <taxon>Bacteria</taxon>
        <taxon>Bacillati</taxon>
        <taxon>Bacillota</taxon>
        <taxon>Bacilli</taxon>
        <taxon>Lactobacillales</taxon>
        <taxon>Aerococcaceae</taxon>
        <taxon>Suicoccus</taxon>
    </lineage>
</organism>
<sequence length="231" mass="26497">MKDYVVTIPAYNPMDTLDQYIQHLITAGVSHVLVVNDGSDEHYTDLFQRINMLERTTVLTHQINQGKGAALKTACTYFQEQNWNDIGMVSADADGQHLLEDVLRVGEALLNEDAEYVLGVRNFSDPSVPKRSLLGNRLASTLFKWLYGYEIEDTQTGLRAWHRQELANLIALRGNRFEYEINMLIMIAKQHKSLHLVEIETVYHDNHTSHYSTIQDSVRIGWHMFKGIFSS</sequence>